<protein>
    <submittedName>
        <fullName evidence="2">Uncharacterized protein</fullName>
    </submittedName>
</protein>
<dbReference type="EMBL" id="CAJZBQ010000039">
    <property type="protein sequence ID" value="CAG9325846.1"/>
    <property type="molecule type" value="Genomic_DNA"/>
</dbReference>
<evidence type="ECO:0000313" key="3">
    <source>
        <dbReference type="Proteomes" id="UP001162131"/>
    </source>
</evidence>
<sequence>MLNWIKKMKETTTSIVKSILKCSARTIPFFRCMKFLEEISNNFFGISRGHYTGGIGFNMEQSNMKKNVNDWWMVPIGQFTSESREFAILSFWTISILLNIYLIQVYSPYLKNFRKYPKKHLKPSAGN</sequence>
<organism evidence="2 3">
    <name type="scientific">Blepharisma stoltei</name>
    <dbReference type="NCBI Taxonomy" id="1481888"/>
    <lineage>
        <taxon>Eukaryota</taxon>
        <taxon>Sar</taxon>
        <taxon>Alveolata</taxon>
        <taxon>Ciliophora</taxon>
        <taxon>Postciliodesmatophora</taxon>
        <taxon>Heterotrichea</taxon>
        <taxon>Heterotrichida</taxon>
        <taxon>Blepharismidae</taxon>
        <taxon>Blepharisma</taxon>
    </lineage>
</organism>
<feature type="transmembrane region" description="Helical" evidence="1">
    <location>
        <begin position="86"/>
        <end position="106"/>
    </location>
</feature>
<comment type="caution">
    <text evidence="2">The sequence shown here is derived from an EMBL/GenBank/DDBJ whole genome shotgun (WGS) entry which is preliminary data.</text>
</comment>
<accession>A0AAU9JY46</accession>
<evidence type="ECO:0000256" key="1">
    <source>
        <dbReference type="SAM" id="Phobius"/>
    </source>
</evidence>
<keyword evidence="1" id="KW-0472">Membrane</keyword>
<gene>
    <name evidence="2" type="ORF">BSTOLATCC_MIC39629</name>
</gene>
<proteinExistence type="predicted"/>
<dbReference type="Proteomes" id="UP001162131">
    <property type="component" value="Unassembled WGS sequence"/>
</dbReference>
<evidence type="ECO:0000313" key="2">
    <source>
        <dbReference type="EMBL" id="CAG9325846.1"/>
    </source>
</evidence>
<reference evidence="2" key="1">
    <citation type="submission" date="2021-09" db="EMBL/GenBank/DDBJ databases">
        <authorList>
            <consortium name="AG Swart"/>
            <person name="Singh M."/>
            <person name="Singh A."/>
            <person name="Seah K."/>
            <person name="Emmerich C."/>
        </authorList>
    </citation>
    <scope>NUCLEOTIDE SEQUENCE</scope>
    <source>
        <strain evidence="2">ATCC30299</strain>
    </source>
</reference>
<name>A0AAU9JY46_9CILI</name>
<keyword evidence="3" id="KW-1185">Reference proteome</keyword>
<dbReference type="AlphaFoldDB" id="A0AAU9JY46"/>
<keyword evidence="1" id="KW-1133">Transmembrane helix</keyword>
<keyword evidence="1" id="KW-0812">Transmembrane</keyword>